<dbReference type="RefSeq" id="WP_326454188.1">
    <property type="nucleotide sequence ID" value="NZ_JAYMFH010000001.1"/>
</dbReference>
<dbReference type="InterPro" id="IPR027417">
    <property type="entry name" value="P-loop_NTPase"/>
</dbReference>
<feature type="compositionally biased region" description="Basic and acidic residues" evidence="1">
    <location>
        <begin position="144"/>
        <end position="163"/>
    </location>
</feature>
<evidence type="ECO:0000313" key="3">
    <source>
        <dbReference type="Proteomes" id="UP001343724"/>
    </source>
</evidence>
<keyword evidence="3" id="KW-1185">Reference proteome</keyword>
<accession>A0ABU6IW25</accession>
<sequence>MLFLLTGEVQIGKTRWLESLVAELYARGVPCAGVLAPGQWVPSAGERADANGYEKLGIDNVLLPGGERIPFARRGDLAREEGSFDEGSQAARAELAWHIPDDAIARVNAHFAQLASHVSEQSAPASSCAPEQLAVEPACRPERNDVAPSCHPERGAEGAEPKDLPQAPSLLVVDELGRLEIWRGGGLTEAVALLAQGPTATFPHALVVVRDYLLDDAEALLAPAWPDLARIAPDDEARAAVLAACGC</sequence>
<proteinExistence type="predicted"/>
<name>A0ABU6IW25_9ACTN</name>
<dbReference type="EMBL" id="JAYMFH010000001">
    <property type="protein sequence ID" value="MEC4293923.1"/>
    <property type="molecule type" value="Genomic_DNA"/>
</dbReference>
<gene>
    <name evidence="2" type="ORF">VJ920_01200</name>
</gene>
<protein>
    <submittedName>
        <fullName evidence="2">Uncharacterized protein</fullName>
    </submittedName>
</protein>
<evidence type="ECO:0000313" key="2">
    <source>
        <dbReference type="EMBL" id="MEC4293923.1"/>
    </source>
</evidence>
<feature type="region of interest" description="Disordered" evidence="1">
    <location>
        <begin position="144"/>
        <end position="164"/>
    </location>
</feature>
<comment type="caution">
    <text evidence="2">The sequence shown here is derived from an EMBL/GenBank/DDBJ whole genome shotgun (WGS) entry which is preliminary data.</text>
</comment>
<dbReference type="Gene3D" id="3.40.50.300">
    <property type="entry name" value="P-loop containing nucleotide triphosphate hydrolases"/>
    <property type="match status" value="1"/>
</dbReference>
<dbReference type="Proteomes" id="UP001343724">
    <property type="component" value="Unassembled WGS sequence"/>
</dbReference>
<reference evidence="2 3" key="1">
    <citation type="submission" date="2024-01" db="EMBL/GenBank/DDBJ databases">
        <title>novel species in genus Adlercreutzia.</title>
        <authorList>
            <person name="Liu X."/>
        </authorList>
    </citation>
    <scope>NUCLEOTIDE SEQUENCE [LARGE SCALE GENOMIC DNA]</scope>
    <source>
        <strain evidence="2 3">R22</strain>
    </source>
</reference>
<organism evidence="2 3">
    <name type="scientific">Adlercreutzia shanghongiae</name>
    <dbReference type="NCBI Taxonomy" id="3111773"/>
    <lineage>
        <taxon>Bacteria</taxon>
        <taxon>Bacillati</taxon>
        <taxon>Actinomycetota</taxon>
        <taxon>Coriobacteriia</taxon>
        <taxon>Eggerthellales</taxon>
        <taxon>Eggerthellaceae</taxon>
        <taxon>Adlercreutzia</taxon>
    </lineage>
</organism>
<evidence type="ECO:0000256" key="1">
    <source>
        <dbReference type="SAM" id="MobiDB-lite"/>
    </source>
</evidence>